<dbReference type="InterPro" id="IPR036875">
    <property type="entry name" value="Znf_CCHC_sf"/>
</dbReference>
<dbReference type="Pfam" id="PF03732">
    <property type="entry name" value="Retrotrans_gag"/>
    <property type="match status" value="1"/>
</dbReference>
<keyword evidence="1" id="KW-0479">Metal-binding</keyword>
<keyword evidence="1" id="KW-0863">Zinc-finger</keyword>
<feature type="domain" description="CCHC-type" evidence="3">
    <location>
        <begin position="559"/>
        <end position="572"/>
    </location>
</feature>
<dbReference type="InterPro" id="IPR001878">
    <property type="entry name" value="Znf_CCHC"/>
</dbReference>
<dbReference type="GeneID" id="134286163"/>
<dbReference type="Gene3D" id="4.10.60.10">
    <property type="entry name" value="Zinc finger, CCHC-type"/>
    <property type="match status" value="1"/>
</dbReference>
<dbReference type="InterPro" id="IPR005162">
    <property type="entry name" value="Retrotrans_gag_dom"/>
</dbReference>
<feature type="compositionally biased region" description="Polar residues" evidence="2">
    <location>
        <begin position="181"/>
        <end position="190"/>
    </location>
</feature>
<keyword evidence="1" id="KW-0862">Zinc</keyword>
<keyword evidence="5" id="KW-1185">Reference proteome</keyword>
<feature type="region of interest" description="Disordered" evidence="2">
    <location>
        <begin position="228"/>
        <end position="247"/>
    </location>
</feature>
<evidence type="ECO:0000313" key="4">
    <source>
        <dbReference type="EnsemblMetazoa" id="AALFPA23_002670.P2615"/>
    </source>
</evidence>
<feature type="compositionally biased region" description="Basic and acidic residues" evidence="2">
    <location>
        <begin position="511"/>
        <end position="525"/>
    </location>
</feature>
<dbReference type="SUPFAM" id="SSF57756">
    <property type="entry name" value="Retrovirus zinc finger-like domains"/>
    <property type="match status" value="1"/>
</dbReference>
<name>A0ABM1XTB9_AEDAL</name>
<dbReference type="RefSeq" id="XP_062703721.1">
    <property type="nucleotide sequence ID" value="XM_062847737.1"/>
</dbReference>
<dbReference type="PROSITE" id="PS50158">
    <property type="entry name" value="ZF_CCHC"/>
    <property type="match status" value="1"/>
</dbReference>
<feature type="region of interest" description="Disordered" evidence="2">
    <location>
        <begin position="477"/>
        <end position="543"/>
    </location>
</feature>
<evidence type="ECO:0000256" key="2">
    <source>
        <dbReference type="SAM" id="MobiDB-lite"/>
    </source>
</evidence>
<dbReference type="EnsemblMetazoa" id="AALFPA23_002670.R2615">
    <property type="protein sequence ID" value="AALFPA23_002670.P2615"/>
    <property type="gene ID" value="AALFPA23_002670"/>
</dbReference>
<feature type="compositionally biased region" description="Polar residues" evidence="2">
    <location>
        <begin position="228"/>
        <end position="244"/>
    </location>
</feature>
<evidence type="ECO:0000256" key="1">
    <source>
        <dbReference type="PROSITE-ProRule" id="PRU00047"/>
    </source>
</evidence>
<evidence type="ECO:0000313" key="5">
    <source>
        <dbReference type="Proteomes" id="UP000069940"/>
    </source>
</evidence>
<protein>
    <recommendedName>
        <fullName evidence="3">CCHC-type domain-containing protein</fullName>
    </recommendedName>
</protein>
<feature type="compositionally biased region" description="Basic residues" evidence="2">
    <location>
        <begin position="287"/>
        <end position="301"/>
    </location>
</feature>
<organism evidence="4 5">
    <name type="scientific">Aedes albopictus</name>
    <name type="common">Asian tiger mosquito</name>
    <name type="synonym">Stegomyia albopicta</name>
    <dbReference type="NCBI Taxonomy" id="7160"/>
    <lineage>
        <taxon>Eukaryota</taxon>
        <taxon>Metazoa</taxon>
        <taxon>Ecdysozoa</taxon>
        <taxon>Arthropoda</taxon>
        <taxon>Hexapoda</taxon>
        <taxon>Insecta</taxon>
        <taxon>Pterygota</taxon>
        <taxon>Neoptera</taxon>
        <taxon>Endopterygota</taxon>
        <taxon>Diptera</taxon>
        <taxon>Nematocera</taxon>
        <taxon>Culicoidea</taxon>
        <taxon>Culicidae</taxon>
        <taxon>Culicinae</taxon>
        <taxon>Aedini</taxon>
        <taxon>Aedes</taxon>
        <taxon>Stegomyia</taxon>
    </lineage>
</organism>
<sequence length="600" mass="68876">MMDSEFEMKYRTLLVHHLEKEEVEFELDVRAVPFEKAENVGVLRRRLREALKRDKAEEMLVDFAKCQHRSVDNEIKVIDTNVKQITDFLEKKRSFEGVKDSLKTRLVHYFARCSAIQAAADKDDDLEDLDKLLTTVRQLYNTYFTIFSPMDSIRNEVMLQISNSLAQLQVAQAGASGPAKQVQSRSQGTQTEDDVGSQEEERLRGVFPPARRQLRSNLASRKDLASSFNIPSSVQQPSGSGLNSRRSEENEIFLNRYDLSGRSRNPLGKGNASDTESDSSKSQSPPSRRRSRHVRSSVKRSRPVSDWNLRYDGRDGGQGLMRFIKEVEFYAKSENVSEKELFRSAIHLFAGAAKIWFMSGVENGDFSSWKELVTEMKREFLSPDHDHVSEFRAIERKQKHKEKFQDFFFDMQKLFNSLTKPISERKKFEIVFRNLRADYKGYVVAANIDNLADLKPFGRKLDATFWYKYENRSTEESSKARNQISELKTHPKSKPTGAVSRPTKNSAEQKPLNKSDEDKNARKPSPEQGEGNQKQNNSAHDKGLPILVEKYVPPKPGVCFNCRLPGHHQTDCDRPKHKFCFRCGFLNVETKECPFCAKNA</sequence>
<reference evidence="4" key="2">
    <citation type="submission" date="2025-05" db="UniProtKB">
        <authorList>
            <consortium name="EnsemblMetazoa"/>
        </authorList>
    </citation>
    <scope>IDENTIFICATION</scope>
    <source>
        <strain evidence="4">Foshan</strain>
    </source>
</reference>
<feature type="region of interest" description="Disordered" evidence="2">
    <location>
        <begin position="177"/>
        <end position="213"/>
    </location>
</feature>
<feature type="region of interest" description="Disordered" evidence="2">
    <location>
        <begin position="254"/>
        <end position="301"/>
    </location>
</feature>
<evidence type="ECO:0000259" key="3">
    <source>
        <dbReference type="PROSITE" id="PS50158"/>
    </source>
</evidence>
<dbReference type="Proteomes" id="UP000069940">
    <property type="component" value="Unassembled WGS sequence"/>
</dbReference>
<accession>A0ABM1XTB9</accession>
<reference evidence="5" key="1">
    <citation type="journal article" date="2015" name="Proc. Natl. Acad. Sci. U.S.A.">
        <title>Genome sequence of the Asian Tiger mosquito, Aedes albopictus, reveals insights into its biology, genetics, and evolution.</title>
        <authorList>
            <person name="Chen X.G."/>
            <person name="Jiang X."/>
            <person name="Gu J."/>
            <person name="Xu M."/>
            <person name="Wu Y."/>
            <person name="Deng Y."/>
            <person name="Zhang C."/>
            <person name="Bonizzoni M."/>
            <person name="Dermauw W."/>
            <person name="Vontas J."/>
            <person name="Armbruster P."/>
            <person name="Huang X."/>
            <person name="Yang Y."/>
            <person name="Zhang H."/>
            <person name="He W."/>
            <person name="Peng H."/>
            <person name="Liu Y."/>
            <person name="Wu K."/>
            <person name="Chen J."/>
            <person name="Lirakis M."/>
            <person name="Topalis P."/>
            <person name="Van Leeuwen T."/>
            <person name="Hall A.B."/>
            <person name="Jiang X."/>
            <person name="Thorpe C."/>
            <person name="Mueller R.L."/>
            <person name="Sun C."/>
            <person name="Waterhouse R.M."/>
            <person name="Yan G."/>
            <person name="Tu Z.J."/>
            <person name="Fang X."/>
            <person name="James A.A."/>
        </authorList>
    </citation>
    <scope>NUCLEOTIDE SEQUENCE [LARGE SCALE GENOMIC DNA]</scope>
    <source>
        <strain evidence="5">Foshan</strain>
    </source>
</reference>
<proteinExistence type="predicted"/>